<dbReference type="PANTHER" id="PTHR34800">
    <property type="entry name" value="TETRAPYRROLE-BINDING PROTEIN, CHLOROPLASTIC"/>
    <property type="match status" value="1"/>
</dbReference>
<protein>
    <recommendedName>
        <fullName evidence="2">GUN4-like domain-containing protein</fullName>
    </recommendedName>
</protein>
<accession>A0A2W4VZA5</accession>
<dbReference type="AlphaFoldDB" id="A0A2W4VZA5"/>
<reference evidence="3 4" key="2">
    <citation type="submission" date="2018-06" db="EMBL/GenBank/DDBJ databases">
        <title>Metagenomic assembly of (sub)arctic Cyanobacteria and their associated microbiome from non-axenic cultures.</title>
        <authorList>
            <person name="Baurain D."/>
        </authorList>
    </citation>
    <scope>NUCLEOTIDE SEQUENCE [LARGE SCALE GENOMIC DNA]</scope>
    <source>
        <strain evidence="3">ULC041bin1</strain>
    </source>
</reference>
<feature type="compositionally biased region" description="Basic and acidic residues" evidence="1">
    <location>
        <begin position="249"/>
        <end position="261"/>
    </location>
</feature>
<dbReference type="Proteomes" id="UP000249081">
    <property type="component" value="Unassembled WGS sequence"/>
</dbReference>
<dbReference type="CDD" id="cd16383">
    <property type="entry name" value="GUN4"/>
    <property type="match status" value="1"/>
</dbReference>
<evidence type="ECO:0000259" key="2">
    <source>
        <dbReference type="Pfam" id="PF05419"/>
    </source>
</evidence>
<dbReference type="InterPro" id="IPR008629">
    <property type="entry name" value="GUN4-like"/>
</dbReference>
<feature type="region of interest" description="Disordered" evidence="1">
    <location>
        <begin position="249"/>
        <end position="273"/>
    </location>
</feature>
<sequence length="511" mass="57920">MIKVVDPQLKSDEVVTEVRYLIEDLRDLDDMSQVRFEPYSEIRDVAEIQVGIRFEVDAERLGSILRRLRDRLYYKPIPTRFLFQISDIQLQIETHKAGDLTGLMLAARSGLLFSPVSDYLAEAETYSRTQGELSPTELDNLSLLRQRLDISEEVAKLLNARAAGPYPTQAEKQRHFDETVRAEFSRLRSHHDGQPIAPKDIWPVLQELAENLGLPTPEAEALYQQHLQRYRDDIRLKAEQQALKAAEDARLAGEAKAEGDRQQQAQQTQAHRDQYRTLCHQALAKGLYPSEFDQGRLDQARRLRGIAPVDAVSIETAVRDELYGSIDSAAGVNYNRLRGLLMQQAWQAADLETETAILKALNQDMQPVTAATVQRLPAVDLATIDALWQRYSNGRFGFKAQQQVYRSQQQILQDDPQRWLGFQQGLGWRDQPSWLSRGFRPYHNLDFSLAAPPGHLPTWRWCCPSLSHRYSPSLEVVEAVLAHLNTCMPLEAVSIPTFDQTLVVGGVASAS</sequence>
<dbReference type="GO" id="GO:0030288">
    <property type="term" value="C:outer membrane-bounded periplasmic space"/>
    <property type="evidence" value="ECO:0007669"/>
    <property type="project" value="TreeGrafter"/>
</dbReference>
<dbReference type="Gene3D" id="1.25.40.620">
    <property type="match status" value="1"/>
</dbReference>
<comment type="caution">
    <text evidence="3">The sequence shown here is derived from an EMBL/GenBank/DDBJ whole genome shotgun (WGS) entry which is preliminary data.</text>
</comment>
<evidence type="ECO:0000313" key="4">
    <source>
        <dbReference type="Proteomes" id="UP000249081"/>
    </source>
</evidence>
<proteinExistence type="predicted"/>
<dbReference type="PANTHER" id="PTHR34800:SF1">
    <property type="entry name" value="TETRAPYRROLE-BINDING PROTEIN, CHLOROPLASTIC"/>
    <property type="match status" value="1"/>
</dbReference>
<dbReference type="Gene3D" id="1.10.10.1770">
    <property type="entry name" value="Gun4-like"/>
    <property type="match status" value="1"/>
</dbReference>
<dbReference type="GO" id="GO:0046906">
    <property type="term" value="F:tetrapyrrole binding"/>
    <property type="evidence" value="ECO:0007669"/>
    <property type="project" value="TreeGrafter"/>
</dbReference>
<feature type="domain" description="GUN4-like" evidence="2">
    <location>
        <begin position="328"/>
        <end position="459"/>
    </location>
</feature>
<organism evidence="3 4">
    <name type="scientific">Shackletoniella antarctica</name>
    <dbReference type="NCBI Taxonomy" id="268115"/>
    <lineage>
        <taxon>Bacteria</taxon>
        <taxon>Bacillati</taxon>
        <taxon>Cyanobacteriota</taxon>
        <taxon>Cyanophyceae</taxon>
        <taxon>Oculatellales</taxon>
        <taxon>Oculatellaceae</taxon>
        <taxon>Shackletoniella</taxon>
    </lineage>
</organism>
<evidence type="ECO:0000256" key="1">
    <source>
        <dbReference type="SAM" id="MobiDB-lite"/>
    </source>
</evidence>
<reference evidence="4" key="1">
    <citation type="submission" date="2018-04" db="EMBL/GenBank/DDBJ databases">
        <authorList>
            <person name="Cornet L."/>
        </authorList>
    </citation>
    <scope>NUCLEOTIDE SEQUENCE [LARGE SCALE GENOMIC DNA]</scope>
</reference>
<dbReference type="EMBL" id="QBMN01000186">
    <property type="protein sequence ID" value="PZO35089.1"/>
    <property type="molecule type" value="Genomic_DNA"/>
</dbReference>
<gene>
    <name evidence="3" type="ORF">DCF17_19515</name>
</gene>
<name>A0A2W4VZA5_9CYAN</name>
<dbReference type="InterPro" id="IPR037215">
    <property type="entry name" value="GUN4-like_sf"/>
</dbReference>
<dbReference type="Pfam" id="PF05419">
    <property type="entry name" value="GUN4"/>
    <property type="match status" value="1"/>
</dbReference>
<dbReference type="SUPFAM" id="SSF140869">
    <property type="entry name" value="GUN4-like"/>
    <property type="match status" value="1"/>
</dbReference>
<evidence type="ECO:0000313" key="3">
    <source>
        <dbReference type="EMBL" id="PZO35089.1"/>
    </source>
</evidence>